<keyword evidence="2 4" id="KW-0371">Homeobox</keyword>
<name>A0AA89BW52_PINIB</name>
<organism evidence="7 8">
    <name type="scientific">Pinctada imbricata</name>
    <name type="common">Atlantic pearl-oyster</name>
    <name type="synonym">Pinctada martensii</name>
    <dbReference type="NCBI Taxonomy" id="66713"/>
    <lineage>
        <taxon>Eukaryota</taxon>
        <taxon>Metazoa</taxon>
        <taxon>Spiralia</taxon>
        <taxon>Lophotrochozoa</taxon>
        <taxon>Mollusca</taxon>
        <taxon>Bivalvia</taxon>
        <taxon>Autobranchia</taxon>
        <taxon>Pteriomorphia</taxon>
        <taxon>Pterioida</taxon>
        <taxon>Pterioidea</taxon>
        <taxon>Pteriidae</taxon>
        <taxon>Pinctada</taxon>
    </lineage>
</organism>
<feature type="DNA-binding region" description="Homeobox" evidence="4">
    <location>
        <begin position="436"/>
        <end position="498"/>
    </location>
</feature>
<gene>
    <name evidence="7" type="ORF">FSP39_005582</name>
</gene>
<dbReference type="Gene3D" id="1.10.10.60">
    <property type="entry name" value="Homeodomain-like"/>
    <property type="match status" value="2"/>
</dbReference>
<dbReference type="GO" id="GO:0005634">
    <property type="term" value="C:nucleus"/>
    <property type="evidence" value="ECO:0007669"/>
    <property type="project" value="UniProtKB-SubCell"/>
</dbReference>
<dbReference type="EMBL" id="VSWD01000010">
    <property type="protein sequence ID" value="KAK3089683.1"/>
    <property type="molecule type" value="Genomic_DNA"/>
</dbReference>
<evidence type="ECO:0000256" key="4">
    <source>
        <dbReference type="PROSITE-ProRule" id="PRU00108"/>
    </source>
</evidence>
<evidence type="ECO:0000259" key="6">
    <source>
        <dbReference type="PROSITE" id="PS50071"/>
    </source>
</evidence>
<protein>
    <recommendedName>
        <fullName evidence="6">Homeobox domain-containing protein</fullName>
    </recommendedName>
</protein>
<dbReference type="InterPro" id="IPR008422">
    <property type="entry name" value="KN_HD"/>
</dbReference>
<keyword evidence="3 4" id="KW-0539">Nucleus</keyword>
<keyword evidence="1 4" id="KW-0238">DNA-binding</keyword>
<dbReference type="InterPro" id="IPR050224">
    <property type="entry name" value="TALE_homeobox"/>
</dbReference>
<feature type="region of interest" description="Disordered" evidence="5">
    <location>
        <begin position="106"/>
        <end position="134"/>
    </location>
</feature>
<evidence type="ECO:0000313" key="8">
    <source>
        <dbReference type="Proteomes" id="UP001186944"/>
    </source>
</evidence>
<feature type="region of interest" description="Disordered" evidence="5">
    <location>
        <begin position="385"/>
        <end position="430"/>
    </location>
</feature>
<dbReference type="InterPro" id="IPR009057">
    <property type="entry name" value="Homeodomain-like_sf"/>
</dbReference>
<reference evidence="7" key="1">
    <citation type="submission" date="2019-08" db="EMBL/GenBank/DDBJ databases">
        <title>The improved chromosome-level genome for the pearl oyster Pinctada fucata martensii using PacBio sequencing and Hi-C.</title>
        <authorList>
            <person name="Zheng Z."/>
        </authorList>
    </citation>
    <scope>NUCLEOTIDE SEQUENCE</scope>
    <source>
        <strain evidence="7">ZZ-2019</strain>
        <tissue evidence="7">Adductor muscle</tissue>
    </source>
</reference>
<dbReference type="Pfam" id="PF05920">
    <property type="entry name" value="Homeobox_KN"/>
    <property type="match status" value="2"/>
</dbReference>
<comment type="caution">
    <text evidence="7">The sequence shown here is derived from an EMBL/GenBank/DDBJ whole genome shotgun (WGS) entry which is preliminary data.</text>
</comment>
<dbReference type="AlphaFoldDB" id="A0AA89BW52"/>
<feature type="DNA-binding region" description="Homeobox" evidence="4">
    <location>
        <begin position="522"/>
        <end position="584"/>
    </location>
</feature>
<dbReference type="PROSITE" id="PS50071">
    <property type="entry name" value="HOMEOBOX_2"/>
    <property type="match status" value="2"/>
</dbReference>
<evidence type="ECO:0000256" key="2">
    <source>
        <dbReference type="ARBA" id="ARBA00023155"/>
    </source>
</evidence>
<dbReference type="GO" id="GO:0003677">
    <property type="term" value="F:DNA binding"/>
    <property type="evidence" value="ECO:0007669"/>
    <property type="project" value="UniProtKB-UniRule"/>
</dbReference>
<comment type="subcellular location">
    <subcellularLocation>
        <location evidence="4">Nucleus</location>
    </subcellularLocation>
</comment>
<dbReference type="SMART" id="SM00389">
    <property type="entry name" value="HOX"/>
    <property type="match status" value="2"/>
</dbReference>
<dbReference type="SUPFAM" id="SSF46689">
    <property type="entry name" value="Homeodomain-like"/>
    <property type="match status" value="2"/>
</dbReference>
<dbReference type="PANTHER" id="PTHR11850">
    <property type="entry name" value="HOMEOBOX PROTEIN TRANSCRIPTION FACTORS"/>
    <property type="match status" value="1"/>
</dbReference>
<proteinExistence type="predicted"/>
<dbReference type="InterPro" id="IPR001356">
    <property type="entry name" value="HD"/>
</dbReference>
<evidence type="ECO:0000313" key="7">
    <source>
        <dbReference type="EMBL" id="KAK3089683.1"/>
    </source>
</evidence>
<evidence type="ECO:0000256" key="5">
    <source>
        <dbReference type="SAM" id="MobiDB-lite"/>
    </source>
</evidence>
<keyword evidence="8" id="KW-1185">Reference proteome</keyword>
<feature type="domain" description="Homeobox" evidence="6">
    <location>
        <begin position="520"/>
        <end position="583"/>
    </location>
</feature>
<dbReference type="GO" id="GO:0006355">
    <property type="term" value="P:regulation of DNA-templated transcription"/>
    <property type="evidence" value="ECO:0007669"/>
    <property type="project" value="InterPro"/>
</dbReference>
<dbReference type="Proteomes" id="UP001186944">
    <property type="component" value="Unassembled WGS sequence"/>
</dbReference>
<dbReference type="CDD" id="cd00086">
    <property type="entry name" value="homeodomain"/>
    <property type="match status" value="2"/>
</dbReference>
<sequence>MANHSGYFPQWSGYSSYWSRPSSYTTDYVSPTKPEVSRFKISPTKMSPWQPAQSTFQLSPQKTSFWQPGMPNFNTSLNHRSPWKPMTTSLQTSSSATHYASYLQATPSNQMPNHPMGSSLTTSPEIKPRSPTSTNHFNSYYSRIPAYPATTSLQRLHNNPMFQDLQDLLTEECLHMQVPTNLVNTAWADHTTPTLPTPGQDMFSKHIRLQETLLQLRSDEKFRSSGLDIESKYSAEVGQIEVSRYQALHAVGTNYSERQTVNNHFDNKRISLIQRCQAQIDAALSRHTTDILEIPTYPTQAASSFNSTETECRNSAFQPYSNVSERSQPRTPEDVAVPDPNDVTVSSEEFTQPGFSDSGCFSDDSASKTFNSTIDILQQANQTAFTPDLPRIQTADPTYDDVVPSNTNSRKRKTSCDGDDEEDTQESKRQCPAVRMRGRSKQLTDEQTAILSAWYSQHINYPYPAEEDVASLTEATGLNDKQVKKWMSNKRVRSYNTLSITGNQHPIKLKYKAQKQTTKTQQTTAFQQISQEAKQILNEWYDTHISHPYPSDEERSMLATQTGVPESKIKSWFANKRSRSHNTKRQVPNYFIKKFPEYTTHVQMVSISRELTRKTKRQLLDTTLDVTQMCRF</sequence>
<evidence type="ECO:0000256" key="3">
    <source>
        <dbReference type="ARBA" id="ARBA00023242"/>
    </source>
</evidence>
<feature type="domain" description="Homeobox" evidence="6">
    <location>
        <begin position="434"/>
        <end position="497"/>
    </location>
</feature>
<accession>A0AA89BW52</accession>
<feature type="region of interest" description="Disordered" evidence="5">
    <location>
        <begin position="318"/>
        <end position="362"/>
    </location>
</feature>
<evidence type="ECO:0000256" key="1">
    <source>
        <dbReference type="ARBA" id="ARBA00023125"/>
    </source>
</evidence>